<protein>
    <recommendedName>
        <fullName evidence="5">GPN-loop GTPase 2</fullName>
    </recommendedName>
</protein>
<evidence type="ECO:0000256" key="2">
    <source>
        <dbReference type="ARBA" id="ARBA00022741"/>
    </source>
</evidence>
<dbReference type="InterPro" id="IPR027417">
    <property type="entry name" value="P-loop_NTPase"/>
</dbReference>
<dbReference type="EMBL" id="OZ022411">
    <property type="protein sequence ID" value="CAK9441632.1"/>
    <property type="molecule type" value="Genomic_DNA"/>
</dbReference>
<evidence type="ECO:0000256" key="3">
    <source>
        <dbReference type="ARBA" id="ARBA00022801"/>
    </source>
</evidence>
<proteinExistence type="inferred from homology"/>
<evidence type="ECO:0000256" key="6">
    <source>
        <dbReference type="SAM" id="MobiDB-lite"/>
    </source>
</evidence>
<dbReference type="Pfam" id="PF03029">
    <property type="entry name" value="ATP_bind_1"/>
    <property type="match status" value="1"/>
</dbReference>
<evidence type="ECO:0000256" key="4">
    <source>
        <dbReference type="ARBA" id="ARBA00023134"/>
    </source>
</evidence>
<feature type="compositionally biased region" description="Basic and acidic residues" evidence="6">
    <location>
        <begin position="314"/>
        <end position="331"/>
    </location>
</feature>
<dbReference type="PANTHER" id="PTHR21231">
    <property type="entry name" value="XPA-BINDING PROTEIN 1-RELATED"/>
    <property type="match status" value="1"/>
</dbReference>
<keyword evidence="2 5" id="KW-0547">Nucleotide-binding</keyword>
<reference evidence="7 8" key="1">
    <citation type="submission" date="2024-03" db="EMBL/GenBank/DDBJ databases">
        <authorList>
            <person name="Brejova B."/>
        </authorList>
    </citation>
    <scope>NUCLEOTIDE SEQUENCE [LARGE SCALE GENOMIC DNA]</scope>
    <source>
        <strain evidence="7 8">CBS 14171</strain>
    </source>
</reference>
<dbReference type="SUPFAM" id="SSF52540">
    <property type="entry name" value="P-loop containing nucleoside triphosphate hydrolases"/>
    <property type="match status" value="1"/>
</dbReference>
<dbReference type="InterPro" id="IPR004130">
    <property type="entry name" value="Gpn"/>
</dbReference>
<dbReference type="GeneID" id="92210696"/>
<gene>
    <name evidence="7" type="ORF">LODBEIA_P55000</name>
</gene>
<comment type="subunit">
    <text evidence="5">Binds to RNA polymerase II (RNAPII).</text>
</comment>
<comment type="similarity">
    <text evidence="1 5">Belongs to the GPN-loop GTPase family.</text>
</comment>
<keyword evidence="4 5" id="KW-0342">GTP-binding</keyword>
<keyword evidence="3 5" id="KW-0378">Hydrolase</keyword>
<dbReference type="RefSeq" id="XP_066832438.1">
    <property type="nucleotide sequence ID" value="XM_066975840.1"/>
</dbReference>
<evidence type="ECO:0000313" key="8">
    <source>
        <dbReference type="Proteomes" id="UP001497383"/>
    </source>
</evidence>
<accession>A0ABP0ZT20</accession>
<sequence>MYQFLSAIGRKSCVVNLDPANDRAPYPCALDIRDYISLEEIMDELNLGPNGGLMYAMESLIVEGLEVFVSKISELVEDRNYILFDCPGQTELFTHHNSLFKVFKALAKEVNMRLCVVSLVDSIYLTSPSQYISILLLSLQSMLQLNLPQVNVISKIDMLKNYGKLPFRLEYYTEVQDLQYLIPHLIKESNSVLGQNHVRLTEMIAELVEEFHLVSFEVLSVENKRSMIRLLSVIDKASGYSFGSEVGGDTIWSEAVRQGNSGGFQEVDIHERWIDEKEKYDEEERKNDLAMQGEVEGQDEATVSPMNEDEEWERDLKQWEKEHGSQRAPLE</sequence>
<keyword evidence="8" id="KW-1185">Reference proteome</keyword>
<dbReference type="PANTHER" id="PTHR21231:SF3">
    <property type="entry name" value="GPN-LOOP GTPASE 2"/>
    <property type="match status" value="1"/>
</dbReference>
<feature type="compositionally biased region" description="Basic and acidic residues" evidence="6">
    <location>
        <begin position="278"/>
        <end position="288"/>
    </location>
</feature>
<feature type="region of interest" description="Disordered" evidence="6">
    <location>
        <begin position="278"/>
        <end position="331"/>
    </location>
</feature>
<dbReference type="Proteomes" id="UP001497383">
    <property type="component" value="Chromosome 7"/>
</dbReference>
<organism evidence="7 8">
    <name type="scientific">Lodderomyces beijingensis</name>
    <dbReference type="NCBI Taxonomy" id="1775926"/>
    <lineage>
        <taxon>Eukaryota</taxon>
        <taxon>Fungi</taxon>
        <taxon>Dikarya</taxon>
        <taxon>Ascomycota</taxon>
        <taxon>Saccharomycotina</taxon>
        <taxon>Pichiomycetes</taxon>
        <taxon>Debaryomycetaceae</taxon>
        <taxon>Candida/Lodderomyces clade</taxon>
        <taxon>Lodderomyces</taxon>
    </lineage>
</organism>
<name>A0ABP0ZT20_9ASCO</name>
<evidence type="ECO:0000256" key="1">
    <source>
        <dbReference type="ARBA" id="ARBA00005290"/>
    </source>
</evidence>
<dbReference type="Gene3D" id="3.40.50.300">
    <property type="entry name" value="P-loop containing nucleotide triphosphate hydrolases"/>
    <property type="match status" value="1"/>
</dbReference>
<evidence type="ECO:0000256" key="5">
    <source>
        <dbReference type="RuleBase" id="RU365059"/>
    </source>
</evidence>
<comment type="function">
    <text evidence="5">Small GTPase required for proper localization of RNA polymerase II and III (RNAPII and RNAPIII). May act at an RNAP assembly step prior to nuclear import.</text>
</comment>
<evidence type="ECO:0000313" key="7">
    <source>
        <dbReference type="EMBL" id="CAK9441632.1"/>
    </source>
</evidence>